<keyword evidence="11" id="KW-1185">Reference proteome</keyword>
<comment type="subcellular location">
    <subcellularLocation>
        <location evidence="1">Cell inner membrane</location>
    </subcellularLocation>
</comment>
<evidence type="ECO:0000313" key="11">
    <source>
        <dbReference type="Proteomes" id="UP001497493"/>
    </source>
</evidence>
<evidence type="ECO:0000256" key="7">
    <source>
        <dbReference type="SAM" id="MobiDB-lite"/>
    </source>
</evidence>
<dbReference type="InterPro" id="IPR003399">
    <property type="entry name" value="Mce/MlaD"/>
</dbReference>
<keyword evidence="5 8" id="KW-1133">Transmembrane helix</keyword>
<feature type="domain" description="Mce/MlaD" evidence="9">
    <location>
        <begin position="49"/>
        <end position="139"/>
    </location>
</feature>
<evidence type="ECO:0000256" key="2">
    <source>
        <dbReference type="ARBA" id="ARBA00022475"/>
    </source>
</evidence>
<reference evidence="10 11" key="1">
    <citation type="submission" date="2024-04" db="EMBL/GenBank/DDBJ databases">
        <authorList>
            <person name="Cremers G."/>
        </authorList>
    </citation>
    <scope>NUCLEOTIDE SEQUENCE [LARGE SCALE GENOMIC DNA]</scope>
    <source>
        <strain evidence="10">MeCH1-AG</strain>
    </source>
</reference>
<dbReference type="InterPro" id="IPR051800">
    <property type="entry name" value="PqiA-PqiB_transport"/>
</dbReference>
<evidence type="ECO:0000256" key="3">
    <source>
        <dbReference type="ARBA" id="ARBA00022519"/>
    </source>
</evidence>
<keyword evidence="6 8" id="KW-0472">Membrane</keyword>
<protein>
    <submittedName>
        <fullName evidence="10">Paraquat-inducible protein B</fullName>
    </submittedName>
</protein>
<evidence type="ECO:0000259" key="9">
    <source>
        <dbReference type="Pfam" id="PF02470"/>
    </source>
</evidence>
<feature type="region of interest" description="Disordered" evidence="7">
    <location>
        <begin position="519"/>
        <end position="542"/>
    </location>
</feature>
<keyword evidence="2" id="KW-1003">Cell membrane</keyword>
<evidence type="ECO:0000256" key="1">
    <source>
        <dbReference type="ARBA" id="ARBA00004533"/>
    </source>
</evidence>
<evidence type="ECO:0000313" key="10">
    <source>
        <dbReference type="EMBL" id="CAL1241039.1"/>
    </source>
</evidence>
<dbReference type="PANTHER" id="PTHR30462">
    <property type="entry name" value="INTERMEMBRANE TRANSPORT PROTEIN PQIB-RELATED"/>
    <property type="match status" value="1"/>
</dbReference>
<feature type="domain" description="Mce/MlaD" evidence="9">
    <location>
        <begin position="164"/>
        <end position="224"/>
    </location>
</feature>
<proteinExistence type="predicted"/>
<dbReference type="EMBL" id="OZ026884">
    <property type="protein sequence ID" value="CAL1241039.1"/>
    <property type="molecule type" value="Genomic_DNA"/>
</dbReference>
<gene>
    <name evidence="10" type="ORF">MECH1_V1_2263</name>
</gene>
<dbReference type="RefSeq" id="WP_348757574.1">
    <property type="nucleotide sequence ID" value="NZ_OZ026884.1"/>
</dbReference>
<dbReference type="PANTHER" id="PTHR30462:SF0">
    <property type="entry name" value="INTERMEMBRANE TRANSPORT PROTEIN YEBT"/>
    <property type="match status" value="1"/>
</dbReference>
<name>A0ABM9NK98_9GAMM</name>
<sequence length="542" mass="59666">MAEGPGLEDLPEALPTSPHGRLPQLVWLIPIVAALIGGWIAVRAILQQGPTVTISFRTAEGLEPGKTKVRYKDVDIGQVETIVIAKDRSHIIVTAEFSKEAEPFLVEDTRFWVVRPRIAGGQISGVTTLLSGAYIAMDVGKSDKPRREFVGLEVPPIVTGDLPGRQFMLEAKDLGSLDIGSPVYFRRIKVGEVIAYELDPNGQDVHILIFVHAPYDQFVHTSSKFWNASGVDVSLDAAGMHVETQSLVTILAGGIAFETPEGQPKGQEAPPGSAFTLFQDRATALKAPDGEPQPFVMYFEDSLRGLSPGAPVDFHGINVGEVQSVDIEYDRRRRRFRFPVRAVLYPKRLGIVGEDQTRELSEAERQELFRRMIDQGLRAQLRVGNLLTGQRYIALDFFPEAPPARVDWDKAPLQLPTTPATMEELQQALAKLLRKIDKIPFAEIGADTRSVLASLNATARSLDGLLKQMGSESAPEFRAALAELRRLLAELEQALAADSPLRQELTDALKESARAARSVRSLANTLERQPEALLRGKTRDRP</sequence>
<keyword evidence="3" id="KW-0997">Cell inner membrane</keyword>
<feature type="transmembrane region" description="Helical" evidence="8">
    <location>
        <begin position="25"/>
        <end position="46"/>
    </location>
</feature>
<evidence type="ECO:0000256" key="4">
    <source>
        <dbReference type="ARBA" id="ARBA00022692"/>
    </source>
</evidence>
<evidence type="ECO:0000256" key="6">
    <source>
        <dbReference type="ARBA" id="ARBA00023136"/>
    </source>
</evidence>
<evidence type="ECO:0000256" key="5">
    <source>
        <dbReference type="ARBA" id="ARBA00022989"/>
    </source>
</evidence>
<keyword evidence="4 8" id="KW-0812">Transmembrane</keyword>
<evidence type="ECO:0000256" key="8">
    <source>
        <dbReference type="SAM" id="Phobius"/>
    </source>
</evidence>
<accession>A0ABM9NK98</accession>
<feature type="domain" description="Mce/MlaD" evidence="9">
    <location>
        <begin position="293"/>
        <end position="397"/>
    </location>
</feature>
<dbReference type="Pfam" id="PF02470">
    <property type="entry name" value="MlaD"/>
    <property type="match status" value="3"/>
</dbReference>
<organism evidence="10 11">
    <name type="scientific">Candidatus Methylocalor cossyra</name>
    <dbReference type="NCBI Taxonomy" id="3108543"/>
    <lineage>
        <taxon>Bacteria</taxon>
        <taxon>Pseudomonadati</taxon>
        <taxon>Pseudomonadota</taxon>
        <taxon>Gammaproteobacteria</taxon>
        <taxon>Methylococcales</taxon>
        <taxon>Methylococcaceae</taxon>
        <taxon>Candidatus Methylocalor</taxon>
    </lineage>
</organism>
<dbReference type="Proteomes" id="UP001497493">
    <property type="component" value="Chromosome"/>
</dbReference>